<sequence>MVAIVRRCVNNALQGDPKYFAAFLQLVRPTGLLDEEPEPSSTQSISAEDEAILATFIERLQGMSNTLDGEGPSTEAEVVGTVPEAEPEEKA</sequence>
<dbReference type="Proteomes" id="UP000094472">
    <property type="component" value="Unassembled WGS sequence"/>
</dbReference>
<dbReference type="STRING" id="1774969.AUC69_07915"/>
<dbReference type="EMBL" id="LPWF01000015">
    <property type="protein sequence ID" value="ODS00014.1"/>
    <property type="molecule type" value="Genomic_DNA"/>
</dbReference>
<dbReference type="AlphaFoldDB" id="A0A1E3W2M9"/>
<proteinExistence type="predicted"/>
<comment type="caution">
    <text evidence="2">The sequence shown here is derived from an EMBL/GenBank/DDBJ whole genome shotgun (WGS) entry which is preliminary data.</text>
</comment>
<evidence type="ECO:0000313" key="3">
    <source>
        <dbReference type="Proteomes" id="UP000094472"/>
    </source>
</evidence>
<feature type="region of interest" description="Disordered" evidence="1">
    <location>
        <begin position="64"/>
        <end position="91"/>
    </location>
</feature>
<protein>
    <submittedName>
        <fullName evidence="2">Uncharacterized protein</fullName>
    </submittedName>
</protein>
<evidence type="ECO:0000256" key="1">
    <source>
        <dbReference type="SAM" id="MobiDB-lite"/>
    </source>
</evidence>
<gene>
    <name evidence="2" type="ORF">AUC69_07915</name>
</gene>
<organism evidence="2 3">
    <name type="scientific">Methyloceanibacter superfactus</name>
    <dbReference type="NCBI Taxonomy" id="1774969"/>
    <lineage>
        <taxon>Bacteria</taxon>
        <taxon>Pseudomonadati</taxon>
        <taxon>Pseudomonadota</taxon>
        <taxon>Alphaproteobacteria</taxon>
        <taxon>Hyphomicrobiales</taxon>
        <taxon>Hyphomicrobiaceae</taxon>
        <taxon>Methyloceanibacter</taxon>
    </lineage>
</organism>
<reference evidence="2 3" key="1">
    <citation type="journal article" date="2016" name="Environ. Microbiol.">
        <title>New Methyloceanibacter diversity from North Sea sediments includes methanotroph containing solely the soluble methane monooxygenase.</title>
        <authorList>
            <person name="Vekeman B."/>
            <person name="Kerckhof F.M."/>
            <person name="Cremers G."/>
            <person name="de Vos P."/>
            <person name="Vandamme P."/>
            <person name="Boon N."/>
            <person name="Op den Camp H.J."/>
            <person name="Heylen K."/>
        </authorList>
    </citation>
    <scope>NUCLEOTIDE SEQUENCE [LARGE SCALE GENOMIC DNA]</scope>
    <source>
        <strain evidence="2 3">R-67175</strain>
    </source>
</reference>
<keyword evidence="3" id="KW-1185">Reference proteome</keyword>
<evidence type="ECO:0000313" key="2">
    <source>
        <dbReference type="EMBL" id="ODS00014.1"/>
    </source>
</evidence>
<accession>A0A1E3W2M9</accession>
<name>A0A1E3W2M9_9HYPH</name>